<sequence length="102" mass="11351">MIDTMNTLPWTAEHATGGPLDQVFRIVRDQVPDLVIEHNAAVEEEDGDWDEFFIRMATNPDPLRLECRSGGQPPFTVFDEYSSIDARDPAAAAEAVLEFLSA</sequence>
<dbReference type="RefSeq" id="WP_380558647.1">
    <property type="nucleotide sequence ID" value="NZ_JBHEZY010000019.1"/>
</dbReference>
<proteinExistence type="predicted"/>
<accession>A0ABV6XBV6</accession>
<evidence type="ECO:0000313" key="1">
    <source>
        <dbReference type="EMBL" id="MFC1435487.1"/>
    </source>
</evidence>
<dbReference type="Proteomes" id="UP001592530">
    <property type="component" value="Unassembled WGS sequence"/>
</dbReference>
<organism evidence="1 2">
    <name type="scientific">Streptacidiphilus alkalitolerans</name>
    <dbReference type="NCBI Taxonomy" id="3342712"/>
    <lineage>
        <taxon>Bacteria</taxon>
        <taxon>Bacillati</taxon>
        <taxon>Actinomycetota</taxon>
        <taxon>Actinomycetes</taxon>
        <taxon>Kitasatosporales</taxon>
        <taxon>Streptomycetaceae</taxon>
        <taxon>Streptacidiphilus</taxon>
    </lineage>
</organism>
<protein>
    <submittedName>
        <fullName evidence="1">Uncharacterized protein</fullName>
    </submittedName>
</protein>
<evidence type="ECO:0000313" key="2">
    <source>
        <dbReference type="Proteomes" id="UP001592530"/>
    </source>
</evidence>
<gene>
    <name evidence="1" type="ORF">ACEZDB_33085</name>
</gene>
<dbReference type="EMBL" id="JBHEZY010000019">
    <property type="protein sequence ID" value="MFC1435487.1"/>
    <property type="molecule type" value="Genomic_DNA"/>
</dbReference>
<name>A0ABV6XBV6_9ACTN</name>
<comment type="caution">
    <text evidence="1">The sequence shown here is derived from an EMBL/GenBank/DDBJ whole genome shotgun (WGS) entry which is preliminary data.</text>
</comment>
<reference evidence="1 2" key="1">
    <citation type="submission" date="2024-09" db="EMBL/GenBank/DDBJ databases">
        <authorList>
            <person name="Lee S.D."/>
        </authorList>
    </citation>
    <scope>NUCLEOTIDE SEQUENCE [LARGE SCALE GENOMIC DNA]</scope>
    <source>
        <strain evidence="1 2">N1-3</strain>
    </source>
</reference>